<evidence type="ECO:0000256" key="2">
    <source>
        <dbReference type="ARBA" id="ARBA00022741"/>
    </source>
</evidence>
<dbReference type="PANTHER" id="PTHR42734:SF19">
    <property type="entry name" value="IRON COMPOUNDS ABC TRANSPORTER, ATP-BINDING PROTEIN"/>
    <property type="match status" value="1"/>
</dbReference>
<dbReference type="PROSITE" id="PS50893">
    <property type="entry name" value="ABC_TRANSPORTER_2"/>
    <property type="match status" value="1"/>
</dbReference>
<dbReference type="EMBL" id="AP024485">
    <property type="protein sequence ID" value="BCS89928.1"/>
    <property type="molecule type" value="Genomic_DNA"/>
</dbReference>
<organism evidence="5 6">
    <name type="scientific">Pseudodesulfovibrio sediminis</name>
    <dbReference type="NCBI Taxonomy" id="2810563"/>
    <lineage>
        <taxon>Bacteria</taxon>
        <taxon>Pseudomonadati</taxon>
        <taxon>Thermodesulfobacteriota</taxon>
        <taxon>Desulfovibrionia</taxon>
        <taxon>Desulfovibrionales</taxon>
        <taxon>Desulfovibrionaceae</taxon>
    </lineage>
</organism>
<evidence type="ECO:0000259" key="4">
    <source>
        <dbReference type="PROSITE" id="PS50893"/>
    </source>
</evidence>
<dbReference type="CDD" id="cd03214">
    <property type="entry name" value="ABC_Iron-Siderophores_B12_Hemin"/>
    <property type="match status" value="1"/>
</dbReference>
<protein>
    <submittedName>
        <fullName evidence="5">ABC transporter</fullName>
    </submittedName>
</protein>
<dbReference type="InterPro" id="IPR003439">
    <property type="entry name" value="ABC_transporter-like_ATP-bd"/>
</dbReference>
<dbReference type="SUPFAM" id="SSF52540">
    <property type="entry name" value="P-loop containing nucleoside triphosphate hydrolases"/>
    <property type="match status" value="1"/>
</dbReference>
<dbReference type="InterPro" id="IPR003593">
    <property type="entry name" value="AAA+_ATPase"/>
</dbReference>
<evidence type="ECO:0000256" key="1">
    <source>
        <dbReference type="ARBA" id="ARBA00022448"/>
    </source>
</evidence>
<reference evidence="5" key="1">
    <citation type="journal article" date="2022" name="Arch. Microbiol.">
        <title>Pseudodesulfovibrio sediminis sp. nov., a mesophilic and neutrophilic sulfate-reducing bacterium isolated from sediment of a brackish lake.</title>
        <authorList>
            <person name="Takahashi A."/>
            <person name="Kojima H."/>
            <person name="Watanabe M."/>
            <person name="Fukui M."/>
        </authorList>
    </citation>
    <scope>NUCLEOTIDE SEQUENCE</scope>
    <source>
        <strain evidence="5">SF6</strain>
    </source>
</reference>
<keyword evidence="6" id="KW-1185">Reference proteome</keyword>
<gene>
    <name evidence="5" type="ORF">PSDVSF_31700</name>
</gene>
<evidence type="ECO:0000313" key="5">
    <source>
        <dbReference type="EMBL" id="BCS89928.1"/>
    </source>
</evidence>
<dbReference type="Gene3D" id="3.40.50.300">
    <property type="entry name" value="P-loop containing nucleotide triphosphate hydrolases"/>
    <property type="match status" value="1"/>
</dbReference>
<dbReference type="SMART" id="SM00382">
    <property type="entry name" value="AAA"/>
    <property type="match status" value="1"/>
</dbReference>
<evidence type="ECO:0000313" key="6">
    <source>
        <dbReference type="Proteomes" id="UP001053296"/>
    </source>
</evidence>
<feature type="domain" description="ABC transporter" evidence="4">
    <location>
        <begin position="4"/>
        <end position="239"/>
    </location>
</feature>
<dbReference type="PANTHER" id="PTHR42734">
    <property type="entry name" value="METAL TRANSPORT SYSTEM ATP-BINDING PROTEIN TM_0124-RELATED"/>
    <property type="match status" value="1"/>
</dbReference>
<dbReference type="RefSeq" id="WP_229591880.1">
    <property type="nucleotide sequence ID" value="NZ_AP024485.1"/>
</dbReference>
<dbReference type="InterPro" id="IPR050153">
    <property type="entry name" value="Metal_Ion_Import_ABC"/>
</dbReference>
<accession>A0ABN6EWP0</accession>
<keyword evidence="1" id="KW-0813">Transport</keyword>
<dbReference type="Pfam" id="PF00005">
    <property type="entry name" value="ABC_tran"/>
    <property type="match status" value="1"/>
</dbReference>
<keyword evidence="3" id="KW-0067">ATP-binding</keyword>
<proteinExistence type="predicted"/>
<name>A0ABN6EWP0_9BACT</name>
<sequence length="274" mass="30287">MDKLRVHNVSFGYNGSQVLRDISFTLENGSILSLLGPNGSGKTTLLKILLGLYPPHSGQIFLDDVPITELTPSQLARKIAYVPQTHRLSFAYSVFDVVLMGRAPHASLFSRYSMEDRDIAMKAMERLSISKLKDRSYTEISGGERQLTLIGRALAQGADTLVMDEPLNGLDYGNQIRLLECIKGLSREGYTFIKTTHFPDHALWISNQAVLMYQGEIVADGPTQSIINEGAISALYKKDIAILDVGSGVRTCMPRSLFEVPSQVTSSPVFQEWS</sequence>
<dbReference type="Proteomes" id="UP001053296">
    <property type="component" value="Chromosome"/>
</dbReference>
<keyword evidence="2" id="KW-0547">Nucleotide-binding</keyword>
<evidence type="ECO:0000256" key="3">
    <source>
        <dbReference type="ARBA" id="ARBA00022840"/>
    </source>
</evidence>
<dbReference type="InterPro" id="IPR027417">
    <property type="entry name" value="P-loop_NTPase"/>
</dbReference>